<dbReference type="GO" id="GO:0016803">
    <property type="term" value="F:ether hydrolase activity"/>
    <property type="evidence" value="ECO:0007669"/>
    <property type="project" value="TreeGrafter"/>
</dbReference>
<dbReference type="EMBL" id="JACOSL010000029">
    <property type="protein sequence ID" value="MBI1756356.1"/>
    <property type="molecule type" value="Genomic_DNA"/>
</dbReference>
<dbReference type="PANTHER" id="PTHR10088">
    <property type="entry name" value="GLUCOKINASE REGULATORY PROTEIN"/>
    <property type="match status" value="1"/>
</dbReference>
<dbReference type="InterPro" id="IPR040190">
    <property type="entry name" value="MURQ/GCKR"/>
</dbReference>
<keyword evidence="2" id="KW-0119">Carbohydrate metabolism</keyword>
<dbReference type="AlphaFoldDB" id="A0A931LZZ1"/>
<sequence>MGTESRNPRSYGLDRMSAREIVRLMDEEEVAVMRAMKLAEPEIALVAEKVSQAYLAGGRIVYVGAGTSGRIALMDAAEMPPTFGIDSERFIGVVSGGDTAASRSIEDAEDDEYAAIITLNNLKLERRDVLIALAASGRTPYVVAAVRHARQKGVWTCGIANNRGTPLLETADLGILLDTGPEVLTGSTRLKAATAQKLALNRISTAAMVLSGKVVENLMVDVKAKNQKLKERCARIVTELSTKTFDEAWDLLEAHDWNLRRVLQMVRSPVGAPSRS</sequence>
<dbReference type="Gene3D" id="3.40.50.10490">
    <property type="entry name" value="Glucose-6-phosphate isomerase like protein, domain 1"/>
    <property type="match status" value="1"/>
</dbReference>
<dbReference type="CDD" id="cd05007">
    <property type="entry name" value="SIS_Etherase"/>
    <property type="match status" value="1"/>
</dbReference>
<dbReference type="PANTHER" id="PTHR10088:SF4">
    <property type="entry name" value="GLUCOKINASE REGULATORY PROTEIN"/>
    <property type="match status" value="1"/>
</dbReference>
<dbReference type="InterPro" id="IPR005488">
    <property type="entry name" value="Etherase_MurQ"/>
</dbReference>
<protein>
    <submittedName>
        <fullName evidence="4">N-acetylmuramic acid 6-phosphate etherase</fullName>
    </submittedName>
</protein>
<evidence type="ECO:0000313" key="5">
    <source>
        <dbReference type="Proteomes" id="UP000727962"/>
    </source>
</evidence>
<dbReference type="Proteomes" id="UP000727962">
    <property type="component" value="Unassembled WGS sequence"/>
</dbReference>
<dbReference type="GO" id="GO:0009254">
    <property type="term" value="P:peptidoglycan turnover"/>
    <property type="evidence" value="ECO:0007669"/>
    <property type="project" value="TreeGrafter"/>
</dbReference>
<dbReference type="NCBIfam" id="NF009222">
    <property type="entry name" value="PRK12570.1"/>
    <property type="match status" value="1"/>
</dbReference>
<dbReference type="GO" id="GO:0046348">
    <property type="term" value="P:amino sugar catabolic process"/>
    <property type="evidence" value="ECO:0007669"/>
    <property type="project" value="InterPro"/>
</dbReference>
<dbReference type="GO" id="GO:0097367">
    <property type="term" value="F:carbohydrate derivative binding"/>
    <property type="evidence" value="ECO:0007669"/>
    <property type="project" value="InterPro"/>
</dbReference>
<dbReference type="Pfam" id="PF22645">
    <property type="entry name" value="GKRP_SIS_N"/>
    <property type="match status" value="1"/>
</dbReference>
<evidence type="ECO:0000256" key="1">
    <source>
        <dbReference type="ARBA" id="ARBA00023239"/>
    </source>
</evidence>
<accession>A0A931LZZ1</accession>
<organism evidence="4 5">
    <name type="scientific">Fimbriimonas ginsengisoli</name>
    <dbReference type="NCBI Taxonomy" id="1005039"/>
    <lineage>
        <taxon>Bacteria</taxon>
        <taxon>Bacillati</taxon>
        <taxon>Armatimonadota</taxon>
        <taxon>Fimbriimonadia</taxon>
        <taxon>Fimbriimonadales</taxon>
        <taxon>Fimbriimonadaceae</taxon>
        <taxon>Fimbriimonas</taxon>
    </lineage>
</organism>
<evidence type="ECO:0000313" key="4">
    <source>
        <dbReference type="EMBL" id="MBI1756356.1"/>
    </source>
</evidence>
<gene>
    <name evidence="4" type="ORF">HYR64_04525</name>
</gene>
<name>A0A931LZZ1_FIMGI</name>
<evidence type="ECO:0000256" key="2">
    <source>
        <dbReference type="ARBA" id="ARBA00023277"/>
    </source>
</evidence>
<reference evidence="4" key="1">
    <citation type="submission" date="2020-07" db="EMBL/GenBank/DDBJ databases">
        <title>Huge and variable diversity of episymbiotic CPR bacteria and DPANN archaea in groundwater ecosystems.</title>
        <authorList>
            <person name="He C.Y."/>
            <person name="Keren R."/>
            <person name="Whittaker M."/>
            <person name="Farag I.F."/>
            <person name="Doudna J."/>
            <person name="Cate J.H.D."/>
            <person name="Banfield J.F."/>
        </authorList>
    </citation>
    <scope>NUCLEOTIDE SEQUENCE</scope>
    <source>
        <strain evidence="4">NC_groundwater_17_Pr7_B-0.1um_64_12</strain>
    </source>
</reference>
<dbReference type="PROSITE" id="PS51464">
    <property type="entry name" value="SIS"/>
    <property type="match status" value="1"/>
</dbReference>
<dbReference type="NCBIfam" id="NF003915">
    <property type="entry name" value="PRK05441.1"/>
    <property type="match status" value="1"/>
</dbReference>
<dbReference type="PROSITE" id="PS01272">
    <property type="entry name" value="GCKR"/>
    <property type="match status" value="1"/>
</dbReference>
<dbReference type="InterPro" id="IPR046348">
    <property type="entry name" value="SIS_dom_sf"/>
</dbReference>
<evidence type="ECO:0000259" key="3">
    <source>
        <dbReference type="PROSITE" id="PS51464"/>
    </source>
</evidence>
<proteinExistence type="predicted"/>
<dbReference type="GO" id="GO:0016835">
    <property type="term" value="F:carbon-oxygen lyase activity"/>
    <property type="evidence" value="ECO:0007669"/>
    <property type="project" value="InterPro"/>
</dbReference>
<comment type="caution">
    <text evidence="4">The sequence shown here is derived from an EMBL/GenBank/DDBJ whole genome shotgun (WGS) entry which is preliminary data.</text>
</comment>
<keyword evidence="1" id="KW-0456">Lyase</keyword>
<feature type="domain" description="SIS" evidence="3">
    <location>
        <begin position="50"/>
        <end position="213"/>
    </location>
</feature>
<dbReference type="SUPFAM" id="SSF53697">
    <property type="entry name" value="SIS domain"/>
    <property type="match status" value="1"/>
</dbReference>
<dbReference type="Gene3D" id="1.10.8.1080">
    <property type="match status" value="1"/>
</dbReference>
<dbReference type="InterPro" id="IPR001347">
    <property type="entry name" value="SIS_dom"/>
</dbReference>
<dbReference type="InterPro" id="IPR005486">
    <property type="entry name" value="Glucokinase_regulatory_CS"/>
</dbReference>